<feature type="compositionally biased region" description="Basic and acidic residues" evidence="1">
    <location>
        <begin position="366"/>
        <end position="379"/>
    </location>
</feature>
<name>A0A812GGN4_9DINO</name>
<feature type="compositionally biased region" description="Pro residues" evidence="1">
    <location>
        <begin position="257"/>
        <end position="269"/>
    </location>
</feature>
<dbReference type="Proteomes" id="UP000604046">
    <property type="component" value="Unassembled WGS sequence"/>
</dbReference>
<sequence>MDQLLRTGPGPGSIQKKPVPSVPRDHALGPASATVRSGRPLATWVDDLGSGPPAAPTLVVTHKVSPRGASSAWTCQICSERSIPASLSSCPTCKRSRGTELRRSYMTAAEMTESVVNAVNGAELQAGGSAAPSFKAQRRGTSPSRARGEAATLPGRTVTTKERGLAPALGGNGGSGARVTFMDGLGVRSVRTPDVKREKHKEDSFGFPGRPRGHAADRQEEEHETPLRPLRPLISNLPEAPRNTGGRHSGLADVHEPPPPYMPPEPLPASPLEHPPKGFRSGGRDRGMAGPPLPNPASSDAWPTSDWVSGRQAGSAPTGAAASAASAASSAPAFFGGSLTQPRKEGRAERKSVQPVAHAQPPSSAEVRHVRETVPKESPARPARLGRSMEEPPRPLPMAESASAPSLHATAKQTQEAPACISISMQISPITIPSPITWRSSASTEIFHQVRARKPEVADVNMDIEAVLEAQKRRIEGLKNKLNMTIA</sequence>
<organism evidence="2 3">
    <name type="scientific">Symbiodinium natans</name>
    <dbReference type="NCBI Taxonomy" id="878477"/>
    <lineage>
        <taxon>Eukaryota</taxon>
        <taxon>Sar</taxon>
        <taxon>Alveolata</taxon>
        <taxon>Dinophyceae</taxon>
        <taxon>Suessiales</taxon>
        <taxon>Symbiodiniaceae</taxon>
        <taxon>Symbiodinium</taxon>
    </lineage>
</organism>
<evidence type="ECO:0000313" key="2">
    <source>
        <dbReference type="EMBL" id="CAE6929774.1"/>
    </source>
</evidence>
<evidence type="ECO:0000256" key="1">
    <source>
        <dbReference type="SAM" id="MobiDB-lite"/>
    </source>
</evidence>
<keyword evidence="3" id="KW-1185">Reference proteome</keyword>
<dbReference type="OrthoDB" id="431594at2759"/>
<feature type="region of interest" description="Disordered" evidence="1">
    <location>
        <begin position="127"/>
        <end position="401"/>
    </location>
</feature>
<reference evidence="2" key="1">
    <citation type="submission" date="2021-02" db="EMBL/GenBank/DDBJ databases">
        <authorList>
            <person name="Dougan E. K."/>
            <person name="Rhodes N."/>
            <person name="Thang M."/>
            <person name="Chan C."/>
        </authorList>
    </citation>
    <scope>NUCLEOTIDE SEQUENCE</scope>
</reference>
<protein>
    <submittedName>
        <fullName evidence="2">Uncharacterized protein</fullName>
    </submittedName>
</protein>
<feature type="compositionally biased region" description="Basic and acidic residues" evidence="1">
    <location>
        <begin position="342"/>
        <end position="352"/>
    </location>
</feature>
<accession>A0A812GGN4</accession>
<proteinExistence type="predicted"/>
<feature type="region of interest" description="Disordered" evidence="1">
    <location>
        <begin position="1"/>
        <end position="34"/>
    </location>
</feature>
<feature type="compositionally biased region" description="Basic and acidic residues" evidence="1">
    <location>
        <begin position="214"/>
        <end position="226"/>
    </location>
</feature>
<feature type="compositionally biased region" description="Basic and acidic residues" evidence="1">
    <location>
        <begin position="191"/>
        <end position="204"/>
    </location>
</feature>
<gene>
    <name evidence="2" type="ORF">SNAT2548_LOCUS794</name>
</gene>
<evidence type="ECO:0000313" key="3">
    <source>
        <dbReference type="Proteomes" id="UP000604046"/>
    </source>
</evidence>
<comment type="caution">
    <text evidence="2">The sequence shown here is derived from an EMBL/GenBank/DDBJ whole genome shotgun (WGS) entry which is preliminary data.</text>
</comment>
<dbReference type="AlphaFoldDB" id="A0A812GGN4"/>
<feature type="compositionally biased region" description="Low complexity" evidence="1">
    <location>
        <begin position="313"/>
        <end position="338"/>
    </location>
</feature>
<dbReference type="EMBL" id="CAJNDS010000039">
    <property type="protein sequence ID" value="CAE6929774.1"/>
    <property type="molecule type" value="Genomic_DNA"/>
</dbReference>